<feature type="transmembrane region" description="Helical" evidence="2">
    <location>
        <begin position="193"/>
        <end position="219"/>
    </location>
</feature>
<evidence type="ECO:0000256" key="2">
    <source>
        <dbReference type="SAM" id="Phobius"/>
    </source>
</evidence>
<protein>
    <recommendedName>
        <fullName evidence="3">DUF7719 domain-containing protein</fullName>
    </recommendedName>
</protein>
<proteinExistence type="predicted"/>
<feature type="domain" description="DUF7719" evidence="3">
    <location>
        <begin position="156"/>
        <end position="223"/>
    </location>
</feature>
<dbReference type="EMBL" id="CP069037">
    <property type="protein sequence ID" value="QRD03207.1"/>
    <property type="molecule type" value="Genomic_DNA"/>
</dbReference>
<dbReference type="VEuPathDB" id="FungiDB:JI435_099800"/>
<name>A0A7U2FDC7_PHANO</name>
<keyword evidence="2" id="KW-0812">Transmembrane</keyword>
<sequence>MAAGNRKERRAHESKSKGKATGSTFQATDQLDDTAVDYLLKHPDRSGPKGKTLFELAEERQKELDKAAGRVRVQDVSSSTSAEDEDAAIGPLGDALLYSTSMGALHFTLDVIVYSQYREDIVWSEILKRAGTAMPVFILLVYLTHVNLAYRLPLLRDLAFCIGSIVAGCFLVYSGNKHGYFNVMKAAPPVGTLWIWSVVEMSLPYAALNAAAVLGYVWYNGFDYF</sequence>
<evidence type="ECO:0000256" key="1">
    <source>
        <dbReference type="SAM" id="MobiDB-lite"/>
    </source>
</evidence>
<reference evidence="5" key="1">
    <citation type="journal article" date="2021" name="BMC Genomics">
        <title>Chromosome-level genome assembly and manually-curated proteome of model necrotroph Parastagonospora nodorum Sn15 reveals a genome-wide trove of candidate effector homologs, and redundancy of virulence-related functions within an accessory chromosome.</title>
        <authorList>
            <person name="Bertazzoni S."/>
            <person name="Jones D.A.B."/>
            <person name="Phan H.T."/>
            <person name="Tan K.-C."/>
            <person name="Hane J.K."/>
        </authorList>
    </citation>
    <scope>NUCLEOTIDE SEQUENCE [LARGE SCALE GENOMIC DNA]</scope>
    <source>
        <strain evidence="5">SN15 / ATCC MYA-4574 / FGSC 10173)</strain>
    </source>
</reference>
<dbReference type="OMA" id="GYFYVMK"/>
<evidence type="ECO:0000313" key="4">
    <source>
        <dbReference type="EMBL" id="QRD03207.1"/>
    </source>
</evidence>
<feature type="transmembrane region" description="Helical" evidence="2">
    <location>
        <begin position="126"/>
        <end position="143"/>
    </location>
</feature>
<gene>
    <name evidence="4" type="ORF">JI435_099800</name>
</gene>
<organism evidence="4 5">
    <name type="scientific">Phaeosphaeria nodorum (strain SN15 / ATCC MYA-4574 / FGSC 10173)</name>
    <name type="common">Glume blotch fungus</name>
    <name type="synonym">Parastagonospora nodorum</name>
    <dbReference type="NCBI Taxonomy" id="321614"/>
    <lineage>
        <taxon>Eukaryota</taxon>
        <taxon>Fungi</taxon>
        <taxon>Dikarya</taxon>
        <taxon>Ascomycota</taxon>
        <taxon>Pezizomycotina</taxon>
        <taxon>Dothideomycetes</taxon>
        <taxon>Pleosporomycetidae</taxon>
        <taxon>Pleosporales</taxon>
        <taxon>Pleosporineae</taxon>
        <taxon>Phaeosphaeriaceae</taxon>
        <taxon>Parastagonospora</taxon>
    </lineage>
</organism>
<evidence type="ECO:0000259" key="3">
    <source>
        <dbReference type="Pfam" id="PF24841"/>
    </source>
</evidence>
<evidence type="ECO:0000313" key="5">
    <source>
        <dbReference type="Proteomes" id="UP000663193"/>
    </source>
</evidence>
<dbReference type="RefSeq" id="XP_001800264.1">
    <property type="nucleotide sequence ID" value="XM_001800212.1"/>
</dbReference>
<dbReference type="Pfam" id="PF24841">
    <property type="entry name" value="DUF7719"/>
    <property type="match status" value="1"/>
</dbReference>
<feature type="transmembrane region" description="Helical" evidence="2">
    <location>
        <begin position="155"/>
        <end position="173"/>
    </location>
</feature>
<accession>A0A7U2FDC7</accession>
<keyword evidence="2" id="KW-0472">Membrane</keyword>
<dbReference type="InterPro" id="IPR056136">
    <property type="entry name" value="DUF7719"/>
</dbReference>
<dbReference type="Proteomes" id="UP000663193">
    <property type="component" value="Chromosome 15"/>
</dbReference>
<keyword evidence="2" id="KW-1133">Transmembrane helix</keyword>
<dbReference type="AlphaFoldDB" id="A0A7U2FDC7"/>
<dbReference type="PANTHER" id="PTHR37846:SF1">
    <property type="entry name" value="DEACETYLASE-LIKE PROTEIN"/>
    <property type="match status" value="1"/>
</dbReference>
<keyword evidence="5" id="KW-1185">Reference proteome</keyword>
<feature type="region of interest" description="Disordered" evidence="1">
    <location>
        <begin position="1"/>
        <end position="28"/>
    </location>
</feature>
<dbReference type="KEGG" id="pno:SNOG_09980"/>
<dbReference type="OrthoDB" id="5597489at2759"/>
<dbReference type="PANTHER" id="PTHR37846">
    <property type="entry name" value="YALI0B21296P"/>
    <property type="match status" value="1"/>
</dbReference>